<keyword evidence="1" id="KW-0472">Membrane</keyword>
<accession>A0ABS1E5J4</accession>
<dbReference type="Pfam" id="PF08448">
    <property type="entry name" value="PAS_4"/>
    <property type="match status" value="1"/>
</dbReference>
<dbReference type="PANTHER" id="PTHR44757:SF2">
    <property type="entry name" value="BIOFILM ARCHITECTURE MAINTENANCE PROTEIN MBAA"/>
    <property type="match status" value="1"/>
</dbReference>
<dbReference type="InterPro" id="IPR029016">
    <property type="entry name" value="GAF-like_dom_sf"/>
</dbReference>
<evidence type="ECO:0000259" key="2">
    <source>
        <dbReference type="PROSITE" id="PS50112"/>
    </source>
</evidence>
<dbReference type="InterPro" id="IPR003018">
    <property type="entry name" value="GAF"/>
</dbReference>
<dbReference type="InterPro" id="IPR013656">
    <property type="entry name" value="PAS_4"/>
</dbReference>
<dbReference type="CDD" id="cd01948">
    <property type="entry name" value="EAL"/>
    <property type="match status" value="1"/>
</dbReference>
<dbReference type="CDD" id="cd00130">
    <property type="entry name" value="PAS"/>
    <property type="match status" value="1"/>
</dbReference>
<evidence type="ECO:0000259" key="4">
    <source>
        <dbReference type="PROSITE" id="PS50883"/>
    </source>
</evidence>
<dbReference type="SMART" id="SM00091">
    <property type="entry name" value="PAS"/>
    <property type="match status" value="1"/>
</dbReference>
<comment type="caution">
    <text evidence="6">The sequence shown here is derived from an EMBL/GenBank/DDBJ whole genome shotgun (WGS) entry which is preliminary data.</text>
</comment>
<dbReference type="SMART" id="SM00052">
    <property type="entry name" value="EAL"/>
    <property type="match status" value="1"/>
</dbReference>
<dbReference type="PROSITE" id="PS50113">
    <property type="entry name" value="PAC"/>
    <property type="match status" value="1"/>
</dbReference>
<keyword evidence="1" id="KW-0812">Transmembrane</keyword>
<dbReference type="Proteomes" id="UP000738126">
    <property type="component" value="Unassembled WGS sequence"/>
</dbReference>
<dbReference type="PROSITE" id="PS50112">
    <property type="entry name" value="PAS"/>
    <property type="match status" value="1"/>
</dbReference>
<evidence type="ECO:0000259" key="3">
    <source>
        <dbReference type="PROSITE" id="PS50113"/>
    </source>
</evidence>
<dbReference type="InterPro" id="IPR029787">
    <property type="entry name" value="Nucleotide_cyclase"/>
</dbReference>
<dbReference type="InterPro" id="IPR000014">
    <property type="entry name" value="PAS"/>
</dbReference>
<dbReference type="NCBIfam" id="TIGR00229">
    <property type="entry name" value="sensory_box"/>
    <property type="match status" value="1"/>
</dbReference>
<dbReference type="InterPro" id="IPR052155">
    <property type="entry name" value="Biofilm_reg_signaling"/>
</dbReference>
<evidence type="ECO:0000313" key="6">
    <source>
        <dbReference type="EMBL" id="MBK1726469.1"/>
    </source>
</evidence>
<dbReference type="Pfam" id="PF00990">
    <property type="entry name" value="GGDEF"/>
    <property type="match status" value="1"/>
</dbReference>
<dbReference type="InterPro" id="IPR043128">
    <property type="entry name" value="Rev_trsase/Diguanyl_cyclase"/>
</dbReference>
<dbReference type="SUPFAM" id="SSF55073">
    <property type="entry name" value="Nucleotide cyclase"/>
    <property type="match status" value="1"/>
</dbReference>
<evidence type="ECO:0000259" key="5">
    <source>
        <dbReference type="PROSITE" id="PS50887"/>
    </source>
</evidence>
<dbReference type="EMBL" id="NRSH01000044">
    <property type="protein sequence ID" value="MBK1726469.1"/>
    <property type="molecule type" value="Genomic_DNA"/>
</dbReference>
<keyword evidence="7" id="KW-1185">Reference proteome</keyword>
<dbReference type="Pfam" id="PF00563">
    <property type="entry name" value="EAL"/>
    <property type="match status" value="1"/>
</dbReference>
<dbReference type="InterPro" id="IPR035919">
    <property type="entry name" value="EAL_sf"/>
</dbReference>
<evidence type="ECO:0000313" key="7">
    <source>
        <dbReference type="Proteomes" id="UP000738126"/>
    </source>
</evidence>
<feature type="domain" description="PAC" evidence="3">
    <location>
        <begin position="160"/>
        <end position="213"/>
    </location>
</feature>
<dbReference type="InterPro" id="IPR000160">
    <property type="entry name" value="GGDEF_dom"/>
</dbReference>
<dbReference type="SUPFAM" id="SSF55781">
    <property type="entry name" value="GAF domain-like"/>
    <property type="match status" value="1"/>
</dbReference>
<feature type="transmembrane region" description="Helical" evidence="1">
    <location>
        <begin position="45"/>
        <end position="63"/>
    </location>
</feature>
<gene>
    <name evidence="6" type="ORF">CKO13_05430</name>
</gene>
<dbReference type="PANTHER" id="PTHR44757">
    <property type="entry name" value="DIGUANYLATE CYCLASE DGCP"/>
    <property type="match status" value="1"/>
</dbReference>
<proteinExistence type="predicted"/>
<dbReference type="PROSITE" id="PS50883">
    <property type="entry name" value="EAL"/>
    <property type="match status" value="1"/>
</dbReference>
<feature type="domain" description="PAS" evidence="2">
    <location>
        <begin position="86"/>
        <end position="132"/>
    </location>
</feature>
<reference evidence="6 7" key="1">
    <citation type="journal article" date="2020" name="Microorganisms">
        <title>Osmotic Adaptation and Compatible Solute Biosynthesis of Phototrophic Bacteria as Revealed from Genome Analyses.</title>
        <authorList>
            <person name="Imhoff J.F."/>
            <person name="Rahn T."/>
            <person name="Kunzel S."/>
            <person name="Keller A."/>
            <person name="Neulinger S.C."/>
        </authorList>
    </citation>
    <scope>NUCLEOTIDE SEQUENCE [LARGE SCALE GENOMIC DNA]</scope>
    <source>
        <strain evidence="6 7">DSM 15116</strain>
    </source>
</reference>
<evidence type="ECO:0008006" key="8">
    <source>
        <dbReference type="Google" id="ProtNLM"/>
    </source>
</evidence>
<dbReference type="Gene3D" id="3.30.450.20">
    <property type="entry name" value="PAS domain"/>
    <property type="match status" value="1"/>
</dbReference>
<keyword evidence="1" id="KW-1133">Transmembrane helix</keyword>
<dbReference type="PROSITE" id="PS50887">
    <property type="entry name" value="GGDEF"/>
    <property type="match status" value="1"/>
</dbReference>
<name>A0ABS1E5J4_9GAMM</name>
<dbReference type="InterPro" id="IPR001633">
    <property type="entry name" value="EAL_dom"/>
</dbReference>
<dbReference type="CDD" id="cd01949">
    <property type="entry name" value="GGDEF"/>
    <property type="match status" value="1"/>
</dbReference>
<dbReference type="InterPro" id="IPR035965">
    <property type="entry name" value="PAS-like_dom_sf"/>
</dbReference>
<dbReference type="SMART" id="SM00267">
    <property type="entry name" value="GGDEF"/>
    <property type="match status" value="1"/>
</dbReference>
<dbReference type="Gene3D" id="3.30.70.270">
    <property type="match status" value="1"/>
</dbReference>
<organism evidence="6 7">
    <name type="scientific">Halorhodospira neutriphila</name>
    <dbReference type="NCBI Taxonomy" id="168379"/>
    <lineage>
        <taxon>Bacteria</taxon>
        <taxon>Pseudomonadati</taxon>
        <taxon>Pseudomonadota</taxon>
        <taxon>Gammaproteobacteria</taxon>
        <taxon>Chromatiales</taxon>
        <taxon>Ectothiorhodospiraceae</taxon>
        <taxon>Halorhodospira</taxon>
    </lineage>
</organism>
<dbReference type="SUPFAM" id="SSF55785">
    <property type="entry name" value="PYP-like sensor domain (PAS domain)"/>
    <property type="match status" value="1"/>
</dbReference>
<feature type="domain" description="GGDEF" evidence="5">
    <location>
        <begin position="422"/>
        <end position="555"/>
    </location>
</feature>
<dbReference type="SMART" id="SM00065">
    <property type="entry name" value="GAF"/>
    <property type="match status" value="1"/>
</dbReference>
<dbReference type="RefSeq" id="WP_200257661.1">
    <property type="nucleotide sequence ID" value="NZ_NRSH01000044.1"/>
</dbReference>
<dbReference type="SUPFAM" id="SSF141868">
    <property type="entry name" value="EAL domain-like"/>
    <property type="match status" value="1"/>
</dbReference>
<dbReference type="Pfam" id="PF13185">
    <property type="entry name" value="GAF_2"/>
    <property type="match status" value="1"/>
</dbReference>
<feature type="transmembrane region" description="Helical" evidence="1">
    <location>
        <begin position="7"/>
        <end position="25"/>
    </location>
</feature>
<feature type="domain" description="EAL" evidence="4">
    <location>
        <begin position="564"/>
        <end position="817"/>
    </location>
</feature>
<protein>
    <recommendedName>
        <fullName evidence="8">Diguanylate cyclase/phosphodiesterase with PAS/PAC and GAF sensor(S)</fullName>
    </recommendedName>
</protein>
<sequence>MPPRPPWQALTVAGTYAVAGLLWIVGSDALLAYAAPAEWLPTLQALKGMAFILATAGLLYVLLRRLARYQAEVSEQVREKAALRGRQEAFESLAEHAPDLIARFDRGLRYTYVNPRVSEAAGRPRADFLGRTHAELGYEPALVALWDNHLEQARDQGEMQQLTFRMSGSSGRQRFYEARLVPEGGEAGGPAESVLAITRDLTELQESQQRVEQLSVLYAALSAANQMIMRAADRYELFESVCRILTDQSGLEMAWIGLIEPQTQWVAPRAWAGGERAERYLERCRVSADPRRPEGQGPVGRALQAEATVVFDDFLGAPEAVPWQGAARELGYSAVAACPLQAGGEVIGALAVYAGRTDFFSDEVVRLIEELAGDVGYALDRFELEERTRYLAAHDLVTGLPNRAQMLDRLEQALTRWRRFGGRLAVLFLDLDRFKGVNDAFGHEVGDQLLQEVAQRLLGVTREMDTVCRQGGDEFLLLLPEIDSAEDAAQVAEKVVAALASPFCLAGTELVVTPSIGISLCPEDGVEADTLVRNADTAMYSAKHGGRNRYCFFTEPMNRRVQQRLEMESGLRDAERRGELELGYQPQVDIASGAVVGVEALVRWRHPRHGLISPANFIPVAEESGQIARIGDWVLAEACRQCAAWRETALAGLPVAVNLSAAQLGRSDLAEGILRHLEAYGLPSSALQLEMTEGLFFHETEPVRSTLQSLQRSGLQLVVDDFGTGYSNLGYLKRFPVAKLKIDESFVRGLPEDTEDVVISSTLIRMAHGLRLRVIAEGVETAEQLAFLREHGCDEAQGFYFSRPLAGADLARWAQRR</sequence>
<dbReference type="Gene3D" id="3.20.20.450">
    <property type="entry name" value="EAL domain"/>
    <property type="match status" value="1"/>
</dbReference>
<evidence type="ECO:0000256" key="1">
    <source>
        <dbReference type="SAM" id="Phobius"/>
    </source>
</evidence>
<dbReference type="InterPro" id="IPR000700">
    <property type="entry name" value="PAS-assoc_C"/>
</dbReference>
<dbReference type="NCBIfam" id="TIGR00254">
    <property type="entry name" value="GGDEF"/>
    <property type="match status" value="1"/>
</dbReference>
<dbReference type="Gene3D" id="3.30.450.40">
    <property type="match status" value="1"/>
</dbReference>